<accession>A0AAD4U571</accession>
<reference evidence="2" key="1">
    <citation type="submission" date="2022-03" db="EMBL/GenBank/DDBJ databases">
        <title>Genomic analyses of argali, domestic sheep and their hybrids provide insights into chromosomal evolution, heterosis and genetic basis of agronomic traits.</title>
        <authorList>
            <person name="Li M."/>
        </authorList>
    </citation>
    <scope>NUCLEOTIDE SEQUENCE</scope>
    <source>
        <strain evidence="2">CAU-MHL-2022a</strain>
        <tissue evidence="2">Skin</tissue>
    </source>
</reference>
<dbReference type="EMBL" id="JAKZEL010000014">
    <property type="protein sequence ID" value="KAI4537795.1"/>
    <property type="molecule type" value="Genomic_DNA"/>
</dbReference>
<evidence type="ECO:0000313" key="2">
    <source>
        <dbReference type="EMBL" id="KAI4537795.1"/>
    </source>
</evidence>
<proteinExistence type="predicted"/>
<organism evidence="2 3">
    <name type="scientific">Ovis ammon polii</name>
    <dbReference type="NCBI Taxonomy" id="230172"/>
    <lineage>
        <taxon>Eukaryota</taxon>
        <taxon>Metazoa</taxon>
        <taxon>Chordata</taxon>
        <taxon>Craniata</taxon>
        <taxon>Vertebrata</taxon>
        <taxon>Euteleostomi</taxon>
        <taxon>Mammalia</taxon>
        <taxon>Eutheria</taxon>
        <taxon>Laurasiatheria</taxon>
        <taxon>Artiodactyla</taxon>
        <taxon>Ruminantia</taxon>
        <taxon>Pecora</taxon>
        <taxon>Bovidae</taxon>
        <taxon>Caprinae</taxon>
        <taxon>Ovis</taxon>
    </lineage>
</organism>
<evidence type="ECO:0000256" key="1">
    <source>
        <dbReference type="SAM" id="MobiDB-lite"/>
    </source>
</evidence>
<evidence type="ECO:0000313" key="3">
    <source>
        <dbReference type="Proteomes" id="UP001214576"/>
    </source>
</evidence>
<dbReference type="Proteomes" id="UP001214576">
    <property type="component" value="Unassembled WGS sequence"/>
</dbReference>
<keyword evidence="3" id="KW-1185">Reference proteome</keyword>
<gene>
    <name evidence="2" type="ORF">MG293_012658</name>
</gene>
<protein>
    <submittedName>
        <fullName evidence="2">Uncharacterized protein</fullName>
    </submittedName>
</protein>
<dbReference type="AlphaFoldDB" id="A0AAD4U571"/>
<comment type="caution">
    <text evidence="2">The sequence shown here is derived from an EMBL/GenBank/DDBJ whole genome shotgun (WGS) entry which is preliminary data.</text>
</comment>
<feature type="region of interest" description="Disordered" evidence="1">
    <location>
        <begin position="132"/>
        <end position="158"/>
    </location>
</feature>
<name>A0AAD4U571_OVIAM</name>
<sequence>MFPAPPGKRPDGEFGKIRAVADDSENAKVAIFLDQRSPPDIHLPGRPALQAYRAVSRGLLFQQPVVFAATLASFSFDWESSMDLKTHPCFRSKSECIGRCLQKKEVTPPWGLLCCRLCASYADIEYPQPSDVTDGKRISDSCSAPHHRENRISRSRGN</sequence>